<sequence>MSSATVSRNAHDEESELRNLDELVQAIDLAEIEQAYQMLELEEARIEVDISDCVGNGSKMEARMA</sequence>
<dbReference type="Proteomes" id="UP001139887">
    <property type="component" value="Unassembled WGS sequence"/>
</dbReference>
<name>A0A9W8I2X2_9FUNG</name>
<reference evidence="1" key="1">
    <citation type="submission" date="2022-07" db="EMBL/GenBank/DDBJ databases">
        <title>Phylogenomic reconstructions and comparative analyses of Kickxellomycotina fungi.</title>
        <authorList>
            <person name="Reynolds N.K."/>
            <person name="Stajich J.E."/>
            <person name="Barry K."/>
            <person name="Grigoriev I.V."/>
            <person name="Crous P."/>
            <person name="Smith M.E."/>
        </authorList>
    </citation>
    <scope>NUCLEOTIDE SEQUENCE</scope>
    <source>
        <strain evidence="1">NRRL 1566</strain>
    </source>
</reference>
<dbReference type="EMBL" id="JANBUW010000773">
    <property type="protein sequence ID" value="KAJ2845547.1"/>
    <property type="molecule type" value="Genomic_DNA"/>
</dbReference>
<proteinExistence type="predicted"/>
<dbReference type="AlphaFoldDB" id="A0A9W8I2X2"/>
<protein>
    <submittedName>
        <fullName evidence="1">Uncharacterized protein</fullName>
    </submittedName>
</protein>
<evidence type="ECO:0000313" key="2">
    <source>
        <dbReference type="Proteomes" id="UP001139887"/>
    </source>
</evidence>
<accession>A0A9W8I2X2</accession>
<keyword evidence="2" id="KW-1185">Reference proteome</keyword>
<gene>
    <name evidence="1" type="ORF">IWW36_004736</name>
</gene>
<dbReference type="OrthoDB" id="1882346at2759"/>
<organism evidence="1 2">
    <name type="scientific">Coemansia brasiliensis</name>
    <dbReference type="NCBI Taxonomy" id="2650707"/>
    <lineage>
        <taxon>Eukaryota</taxon>
        <taxon>Fungi</taxon>
        <taxon>Fungi incertae sedis</taxon>
        <taxon>Zoopagomycota</taxon>
        <taxon>Kickxellomycotina</taxon>
        <taxon>Kickxellomycetes</taxon>
        <taxon>Kickxellales</taxon>
        <taxon>Kickxellaceae</taxon>
        <taxon>Coemansia</taxon>
    </lineage>
</organism>
<feature type="non-terminal residue" evidence="1">
    <location>
        <position position="65"/>
    </location>
</feature>
<evidence type="ECO:0000313" key="1">
    <source>
        <dbReference type="EMBL" id="KAJ2845547.1"/>
    </source>
</evidence>
<comment type="caution">
    <text evidence="1">The sequence shown here is derived from an EMBL/GenBank/DDBJ whole genome shotgun (WGS) entry which is preliminary data.</text>
</comment>